<comment type="caution">
    <text evidence="8">The sequence shown here is derived from an EMBL/GenBank/DDBJ whole genome shotgun (WGS) entry which is preliminary data.</text>
</comment>
<evidence type="ECO:0000256" key="4">
    <source>
        <dbReference type="ARBA" id="ARBA00022824"/>
    </source>
</evidence>
<keyword evidence="9" id="KW-1185">Reference proteome</keyword>
<dbReference type="SUPFAM" id="SSF53474">
    <property type="entry name" value="alpha/beta-Hydrolases"/>
    <property type="match status" value="1"/>
</dbReference>
<accession>A0ABR1YNJ9</accession>
<evidence type="ECO:0000256" key="5">
    <source>
        <dbReference type="ARBA" id="ARBA00023128"/>
    </source>
</evidence>
<evidence type="ECO:0000313" key="9">
    <source>
        <dbReference type="Proteomes" id="UP001492380"/>
    </source>
</evidence>
<dbReference type="Gene3D" id="3.40.50.1820">
    <property type="entry name" value="alpha/beta hydrolase"/>
    <property type="match status" value="1"/>
</dbReference>
<dbReference type="Proteomes" id="UP001492380">
    <property type="component" value="Unassembled WGS sequence"/>
</dbReference>
<keyword evidence="7" id="KW-0812">Transmembrane</keyword>
<proteinExistence type="predicted"/>
<feature type="transmembrane region" description="Helical" evidence="7">
    <location>
        <begin position="23"/>
        <end position="40"/>
    </location>
</feature>
<gene>
    <name evidence="8" type="ORF">HDK90DRAFT_288577</name>
</gene>
<keyword evidence="7" id="KW-1133">Transmembrane helix</keyword>
<keyword evidence="5" id="KW-0496">Mitochondrion</keyword>
<sequence length="251" mass="29086">MLRLLFLPVVAYIRLSRSYFHRSYSWALLFLLISLEFAPREDESTGWLLAKIILTIYCLLLSPLQVLFVQMLFPTPRRSESHKQDRWEQWGDIANTEVDIIAVHGLGSKRETAWRNQSEEKLWLRDFLPSDLNARVIAYYHNSHEPGWTVEGLGSDLLQAVQKIRSEPNDSRGNTARPILFLGYSFGGIIVKRSRCSREEIQPIFQSRGNGVRLSGNSSWGLVSRTHRQISKSVWTLVRLKYGEFTRSYRA</sequence>
<evidence type="ECO:0000256" key="1">
    <source>
        <dbReference type="ARBA" id="ARBA00004173"/>
    </source>
</evidence>
<dbReference type="PANTHER" id="PTHR48182:SF2">
    <property type="entry name" value="PROTEIN SERAC1"/>
    <property type="match status" value="1"/>
</dbReference>
<evidence type="ECO:0000256" key="3">
    <source>
        <dbReference type="ARBA" id="ARBA00004370"/>
    </source>
</evidence>
<keyword evidence="6 7" id="KW-0472">Membrane</keyword>
<name>A0ABR1YNJ9_9PEZI</name>
<reference evidence="8 9" key="1">
    <citation type="submission" date="2024-04" db="EMBL/GenBank/DDBJ databases">
        <title>Phyllosticta paracitricarpa is synonymous to the EU quarantine fungus P. citricarpa based on phylogenomic analyses.</title>
        <authorList>
            <consortium name="Lawrence Berkeley National Laboratory"/>
            <person name="Van Ingen-Buijs V.A."/>
            <person name="Van Westerhoven A.C."/>
            <person name="Haridas S."/>
            <person name="Skiadas P."/>
            <person name="Martin F."/>
            <person name="Groenewald J.Z."/>
            <person name="Crous P.W."/>
            <person name="Seidl M.F."/>
        </authorList>
    </citation>
    <scope>NUCLEOTIDE SEQUENCE [LARGE SCALE GENOMIC DNA]</scope>
    <source>
        <strain evidence="8 9">CBS 123374</strain>
    </source>
</reference>
<protein>
    <submittedName>
        <fullName evidence="8">Uncharacterized protein</fullName>
    </submittedName>
</protein>
<dbReference type="PANTHER" id="PTHR48182">
    <property type="entry name" value="PROTEIN SERAC1"/>
    <property type="match status" value="1"/>
</dbReference>
<evidence type="ECO:0000313" key="8">
    <source>
        <dbReference type="EMBL" id="KAK8234076.1"/>
    </source>
</evidence>
<dbReference type="InterPro" id="IPR029058">
    <property type="entry name" value="AB_hydrolase_fold"/>
</dbReference>
<comment type="subcellular location">
    <subcellularLocation>
        <location evidence="2">Endoplasmic reticulum</location>
    </subcellularLocation>
    <subcellularLocation>
        <location evidence="3">Membrane</location>
    </subcellularLocation>
    <subcellularLocation>
        <location evidence="1">Mitochondrion</location>
    </subcellularLocation>
</comment>
<dbReference type="InterPro" id="IPR052374">
    <property type="entry name" value="SERAC1"/>
</dbReference>
<evidence type="ECO:0000256" key="7">
    <source>
        <dbReference type="SAM" id="Phobius"/>
    </source>
</evidence>
<evidence type="ECO:0000256" key="2">
    <source>
        <dbReference type="ARBA" id="ARBA00004240"/>
    </source>
</evidence>
<dbReference type="EMBL" id="JBBWRZ010000006">
    <property type="protein sequence ID" value="KAK8234076.1"/>
    <property type="molecule type" value="Genomic_DNA"/>
</dbReference>
<evidence type="ECO:0000256" key="6">
    <source>
        <dbReference type="ARBA" id="ARBA00023136"/>
    </source>
</evidence>
<feature type="transmembrane region" description="Helical" evidence="7">
    <location>
        <begin position="52"/>
        <end position="73"/>
    </location>
</feature>
<organism evidence="8 9">
    <name type="scientific">Phyllosticta capitalensis</name>
    <dbReference type="NCBI Taxonomy" id="121624"/>
    <lineage>
        <taxon>Eukaryota</taxon>
        <taxon>Fungi</taxon>
        <taxon>Dikarya</taxon>
        <taxon>Ascomycota</taxon>
        <taxon>Pezizomycotina</taxon>
        <taxon>Dothideomycetes</taxon>
        <taxon>Dothideomycetes incertae sedis</taxon>
        <taxon>Botryosphaeriales</taxon>
        <taxon>Phyllostictaceae</taxon>
        <taxon>Phyllosticta</taxon>
    </lineage>
</organism>
<keyword evidence="4" id="KW-0256">Endoplasmic reticulum</keyword>